<dbReference type="EMBL" id="BART01010480">
    <property type="protein sequence ID" value="GAG89060.1"/>
    <property type="molecule type" value="Genomic_DNA"/>
</dbReference>
<reference evidence="1" key="1">
    <citation type="journal article" date="2014" name="Front. Microbiol.">
        <title>High frequency of phylogenetically diverse reductive dehalogenase-homologous genes in deep subseafloor sedimentary metagenomes.</title>
        <authorList>
            <person name="Kawai M."/>
            <person name="Futagami T."/>
            <person name="Toyoda A."/>
            <person name="Takaki Y."/>
            <person name="Nishi S."/>
            <person name="Hori S."/>
            <person name="Arai W."/>
            <person name="Tsubouchi T."/>
            <person name="Morono Y."/>
            <person name="Uchiyama I."/>
            <person name="Ito T."/>
            <person name="Fujiyama A."/>
            <person name="Inagaki F."/>
            <person name="Takami H."/>
        </authorList>
    </citation>
    <scope>NUCLEOTIDE SEQUENCE</scope>
    <source>
        <strain evidence="1">Expedition CK06-06</strain>
    </source>
</reference>
<protein>
    <submittedName>
        <fullName evidence="1">Uncharacterized protein</fullName>
    </submittedName>
</protein>
<accession>X1B296</accession>
<dbReference type="InterPro" id="IPR025833">
    <property type="entry name" value="GDYXXLXY"/>
</dbReference>
<organism evidence="1">
    <name type="scientific">marine sediment metagenome</name>
    <dbReference type="NCBI Taxonomy" id="412755"/>
    <lineage>
        <taxon>unclassified sequences</taxon>
        <taxon>metagenomes</taxon>
        <taxon>ecological metagenomes</taxon>
    </lineage>
</organism>
<dbReference type="AlphaFoldDB" id="X1B296"/>
<proteinExistence type="predicted"/>
<name>X1B296_9ZZZZ</name>
<gene>
    <name evidence="1" type="ORF">S01H4_22761</name>
</gene>
<evidence type="ECO:0000313" key="1">
    <source>
        <dbReference type="EMBL" id="GAG89060.1"/>
    </source>
</evidence>
<comment type="caution">
    <text evidence="1">The sequence shown here is derived from an EMBL/GenBank/DDBJ whole genome shotgun (WGS) entry which is preliminary data.</text>
</comment>
<dbReference type="Pfam" id="PF14345">
    <property type="entry name" value="GDYXXLXY"/>
    <property type="match status" value="1"/>
</dbReference>
<sequence length="162" mass="18714">MFSFQAKKEISVQRGVKIVVRTIPVDPRSLFRGDYINLNYEFSDINLNKVKRDRTYFHKGQKVFVKLSKVGDDWKALQVSSKPIKDIGRDEVMIRGSVGRRPAKNSINVAYGIESYFVPEGEGKYIEKEIFKKRVKVELSIDKKGYASAGKIFIDEKEVKFR</sequence>